<keyword evidence="3" id="KW-1185">Reference proteome</keyword>
<dbReference type="InterPro" id="IPR057661">
    <property type="entry name" value="RsdA/BaiN/AoA(So)_Rossmann"/>
</dbReference>
<dbReference type="SUPFAM" id="SSF160996">
    <property type="entry name" value="HI0933 insert domain-like"/>
    <property type="match status" value="1"/>
</dbReference>
<name>A0A812V8P8_9DINO</name>
<dbReference type="PANTHER" id="PTHR42887">
    <property type="entry name" value="OS12G0638800 PROTEIN"/>
    <property type="match status" value="1"/>
</dbReference>
<proteinExistence type="predicted"/>
<dbReference type="Proteomes" id="UP000604046">
    <property type="component" value="Unassembled WGS sequence"/>
</dbReference>
<dbReference type="Gene3D" id="3.50.50.60">
    <property type="entry name" value="FAD/NAD(P)-binding domain"/>
    <property type="match status" value="1"/>
</dbReference>
<evidence type="ECO:0000313" key="2">
    <source>
        <dbReference type="EMBL" id="CAE7608336.1"/>
    </source>
</evidence>
<reference evidence="2" key="1">
    <citation type="submission" date="2021-02" db="EMBL/GenBank/DDBJ databases">
        <authorList>
            <person name="Dougan E. K."/>
            <person name="Rhodes N."/>
            <person name="Thang M."/>
            <person name="Chan C."/>
        </authorList>
    </citation>
    <scope>NUCLEOTIDE SEQUENCE</scope>
</reference>
<protein>
    <recommendedName>
        <fullName evidence="1">RsdA/BaiN/AoA(So)-like Rossmann fold-like domain-containing protein</fullName>
    </recommendedName>
</protein>
<evidence type="ECO:0000259" key="1">
    <source>
        <dbReference type="Pfam" id="PF03486"/>
    </source>
</evidence>
<dbReference type="PANTHER" id="PTHR42887:SF2">
    <property type="entry name" value="OS12G0638800 PROTEIN"/>
    <property type="match status" value="1"/>
</dbReference>
<dbReference type="Gene3D" id="1.10.8.260">
    <property type="entry name" value="HI0933 insert domain-like"/>
    <property type="match status" value="1"/>
</dbReference>
<evidence type="ECO:0000313" key="3">
    <source>
        <dbReference type="Proteomes" id="UP000604046"/>
    </source>
</evidence>
<organism evidence="2 3">
    <name type="scientific">Symbiodinium natans</name>
    <dbReference type="NCBI Taxonomy" id="878477"/>
    <lineage>
        <taxon>Eukaryota</taxon>
        <taxon>Sar</taxon>
        <taxon>Alveolata</taxon>
        <taxon>Dinophyceae</taxon>
        <taxon>Suessiales</taxon>
        <taxon>Symbiodiniaceae</taxon>
        <taxon>Symbiodinium</taxon>
    </lineage>
</organism>
<dbReference type="InterPro" id="IPR004792">
    <property type="entry name" value="BaiN-like"/>
</dbReference>
<dbReference type="AlphaFoldDB" id="A0A812V8P8"/>
<dbReference type="SUPFAM" id="SSF51905">
    <property type="entry name" value="FAD/NAD(P)-binding domain"/>
    <property type="match status" value="1"/>
</dbReference>
<gene>
    <name evidence="2" type="ORF">SNAT2548_LOCUS34586</name>
</gene>
<sequence>RGRVPPPKAAAGAAAGAAGSDGFLTRRAAAQAGESSAGVVVLGGGAAGLLAAMTAGRRGRPVTVLEKNRELGKKIRISGGGRCNFTNISDALDRAYHSSTPSSSSRAPPKEAATPGNFFQKAFQKYPPEKFIALVESHGIKYHEKKLGQLFCNRSAHSIVDMLQEECLAAGVRLVTESEVTSVRPSSGAERFCVRYRRPGAEAPVEEEMGAEAVVVASGGLSFARTCGATDLAHVLAKDLGLEVTGVRPGLVPLVVVGMEWTRSLTGVSMEVRASIGGMSFVERILFTHKGVSGPAVLQASSFWGRGGAGEEAPLVLDLLPALTEEAACAWLTRRAEAERAASRRKRRPMLAWGRSWRSGFPDALRRASGATRFARG</sequence>
<feature type="non-terminal residue" evidence="2">
    <location>
        <position position="1"/>
    </location>
</feature>
<feature type="domain" description="RsdA/BaiN/AoA(So)-like Rossmann fold-like" evidence="1">
    <location>
        <begin position="39"/>
        <end position="278"/>
    </location>
</feature>
<dbReference type="OrthoDB" id="9930022at2759"/>
<comment type="caution">
    <text evidence="2">The sequence shown here is derived from an EMBL/GenBank/DDBJ whole genome shotgun (WGS) entry which is preliminary data.</text>
</comment>
<dbReference type="Gene3D" id="2.40.30.10">
    <property type="entry name" value="Translation factors"/>
    <property type="match status" value="1"/>
</dbReference>
<accession>A0A812V8P8</accession>
<dbReference type="InterPro" id="IPR023166">
    <property type="entry name" value="BaiN-like_dom_sf"/>
</dbReference>
<dbReference type="EMBL" id="CAJNDS010002817">
    <property type="protein sequence ID" value="CAE7608336.1"/>
    <property type="molecule type" value="Genomic_DNA"/>
</dbReference>
<dbReference type="Pfam" id="PF03486">
    <property type="entry name" value="HI0933_like"/>
    <property type="match status" value="1"/>
</dbReference>
<dbReference type="InterPro" id="IPR036188">
    <property type="entry name" value="FAD/NAD-bd_sf"/>
</dbReference>
<dbReference type="NCBIfam" id="TIGR00275">
    <property type="entry name" value="aminoacetone oxidase family FAD-binding enzyme"/>
    <property type="match status" value="1"/>
</dbReference>